<sequence length="338" mass="38097">MSLPDDSSLDTPSNSENMIKLPTGFSDVWIATQGLPLKINWLKEGRSKYEYGKMFILPYTLTSLPYSNTEESEEWVKYINKTYSPQPAWKYNDARRMGHYKCMSLSAATVINWHTIDSGKPLGRYTSWLSGKEEQGFDHRIIDAVYYDKAGQEAFKETYPLLTLEMDPIEGTPISYGMPAFSQIISLASESQDVKVIKVADPSLPGVSHEMDLTGIPKLKTVKIFDYKRSYKVRENSEEHTKMLKDGLHKYGPLFAGIRVRFASSGGVVSDSSVGKLSIPDMSGHGVVIIGYVEQGDETFFIYRETFGKYDYTSSQGGPSYRSYPAHAFNEAYAFEKI</sequence>
<dbReference type="Gene3D" id="3.90.70.10">
    <property type="entry name" value="Cysteine proteinases"/>
    <property type="match status" value="1"/>
</dbReference>
<keyword evidence="2" id="KW-1185">Reference proteome</keyword>
<protein>
    <submittedName>
        <fullName evidence="1">Uncharacterized protein</fullName>
    </submittedName>
</protein>
<organism evidence="1 2">
    <name type="scientific">endosymbiont of Galathealinum brachiosum</name>
    <dbReference type="NCBI Taxonomy" id="2200906"/>
    <lineage>
        <taxon>Bacteria</taxon>
        <taxon>Pseudomonadati</taxon>
        <taxon>Pseudomonadota</taxon>
        <taxon>Gammaproteobacteria</taxon>
        <taxon>sulfur-oxidizing symbionts</taxon>
    </lineage>
</organism>
<evidence type="ECO:0000313" key="2">
    <source>
        <dbReference type="Proteomes" id="UP000254266"/>
    </source>
</evidence>
<dbReference type="Proteomes" id="UP000254266">
    <property type="component" value="Unassembled WGS sequence"/>
</dbReference>
<dbReference type="SUPFAM" id="SSF54001">
    <property type="entry name" value="Cysteine proteinases"/>
    <property type="match status" value="1"/>
</dbReference>
<dbReference type="EMBL" id="QFXC01000008">
    <property type="protein sequence ID" value="RDH84099.1"/>
    <property type="molecule type" value="Genomic_DNA"/>
</dbReference>
<proteinExistence type="predicted"/>
<accession>A0A370DGQ6</accession>
<dbReference type="AlphaFoldDB" id="A0A370DGQ6"/>
<name>A0A370DGQ6_9GAMM</name>
<evidence type="ECO:0000313" key="1">
    <source>
        <dbReference type="EMBL" id="RDH84099.1"/>
    </source>
</evidence>
<comment type="caution">
    <text evidence="1">The sequence shown here is derived from an EMBL/GenBank/DDBJ whole genome shotgun (WGS) entry which is preliminary data.</text>
</comment>
<reference evidence="1 2" key="1">
    <citation type="journal article" date="2018" name="ISME J.">
        <title>Endosymbiont genomes yield clues of tubeworm success.</title>
        <authorList>
            <person name="Li Y."/>
            <person name="Liles M.R."/>
            <person name="Halanych K.M."/>
        </authorList>
    </citation>
    <scope>NUCLEOTIDE SEQUENCE [LARGE SCALE GENOMIC DNA]</scope>
    <source>
        <strain evidence="1">A1464</strain>
    </source>
</reference>
<gene>
    <name evidence="1" type="ORF">DIZ80_08175</name>
</gene>
<dbReference type="InterPro" id="IPR038765">
    <property type="entry name" value="Papain-like_cys_pep_sf"/>
</dbReference>